<organism evidence="1 2">
    <name type="scientific">Rhododendron griersonianum</name>
    <dbReference type="NCBI Taxonomy" id="479676"/>
    <lineage>
        <taxon>Eukaryota</taxon>
        <taxon>Viridiplantae</taxon>
        <taxon>Streptophyta</taxon>
        <taxon>Embryophyta</taxon>
        <taxon>Tracheophyta</taxon>
        <taxon>Spermatophyta</taxon>
        <taxon>Magnoliopsida</taxon>
        <taxon>eudicotyledons</taxon>
        <taxon>Gunneridae</taxon>
        <taxon>Pentapetalae</taxon>
        <taxon>asterids</taxon>
        <taxon>Ericales</taxon>
        <taxon>Ericaceae</taxon>
        <taxon>Ericoideae</taxon>
        <taxon>Rhodoreae</taxon>
        <taxon>Rhododendron</taxon>
    </lineage>
</organism>
<sequence>MTPACARTNYLSALEQKERQRLLKSRSSYRIYMIVIRPMAIRDGDTGRPLDSIDDPFGTLLHGQMIKPYVLCSEDGNPVSIGNRSKPNVVYGVSDQSPGSNHNVMDENVVDDDILNELDRNSGPAGNVDENVLNWIVIQSDSVAVPEIFIRIGFLNVFQNSK</sequence>
<name>A0AAV6IJG4_9ERIC</name>
<accession>A0AAV6IJG4</accession>
<dbReference type="Proteomes" id="UP000823749">
    <property type="component" value="Chromosome 10"/>
</dbReference>
<comment type="caution">
    <text evidence="1">The sequence shown here is derived from an EMBL/GenBank/DDBJ whole genome shotgun (WGS) entry which is preliminary data.</text>
</comment>
<gene>
    <name evidence="1" type="ORF">RHGRI_028360</name>
</gene>
<dbReference type="AlphaFoldDB" id="A0AAV6IJG4"/>
<evidence type="ECO:0000313" key="1">
    <source>
        <dbReference type="EMBL" id="KAG5527439.1"/>
    </source>
</evidence>
<protein>
    <submittedName>
        <fullName evidence="1">Uncharacterized protein</fullName>
    </submittedName>
</protein>
<keyword evidence="2" id="KW-1185">Reference proteome</keyword>
<evidence type="ECO:0000313" key="2">
    <source>
        <dbReference type="Proteomes" id="UP000823749"/>
    </source>
</evidence>
<dbReference type="EMBL" id="JACTNZ010000010">
    <property type="protein sequence ID" value="KAG5527439.1"/>
    <property type="molecule type" value="Genomic_DNA"/>
</dbReference>
<proteinExistence type="predicted"/>
<reference evidence="1" key="1">
    <citation type="submission" date="2020-08" db="EMBL/GenBank/DDBJ databases">
        <title>Plant Genome Project.</title>
        <authorList>
            <person name="Zhang R.-G."/>
        </authorList>
    </citation>
    <scope>NUCLEOTIDE SEQUENCE</scope>
    <source>
        <strain evidence="1">WSP0</strain>
        <tissue evidence="1">Leaf</tissue>
    </source>
</reference>